<evidence type="ECO:0000313" key="3">
    <source>
        <dbReference type="EnsemblMetazoa" id="CLYHEMP002834.1"/>
    </source>
</evidence>
<keyword evidence="4" id="KW-1185">Reference proteome</keyword>
<dbReference type="Proteomes" id="UP000594262">
    <property type="component" value="Unplaced"/>
</dbReference>
<dbReference type="PANTHER" id="PTHR10579">
    <property type="entry name" value="CALCIUM-ACTIVATED CHLORIDE CHANNEL REGULATOR"/>
    <property type="match status" value="1"/>
</dbReference>
<dbReference type="InterPro" id="IPR002035">
    <property type="entry name" value="VWF_A"/>
</dbReference>
<dbReference type="Gene3D" id="3.40.50.410">
    <property type="entry name" value="von Willebrand factor, type A domain"/>
    <property type="match status" value="1"/>
</dbReference>
<feature type="region of interest" description="Disordered" evidence="1">
    <location>
        <begin position="236"/>
        <end position="276"/>
    </location>
</feature>
<feature type="compositionally biased region" description="Low complexity" evidence="1">
    <location>
        <begin position="243"/>
        <end position="259"/>
    </location>
</feature>
<dbReference type="RefSeq" id="XP_066930326.1">
    <property type="nucleotide sequence ID" value="XM_067074225.1"/>
</dbReference>
<evidence type="ECO:0000313" key="4">
    <source>
        <dbReference type="Proteomes" id="UP000594262"/>
    </source>
</evidence>
<evidence type="ECO:0000259" key="2">
    <source>
        <dbReference type="PROSITE" id="PS50234"/>
    </source>
</evidence>
<dbReference type="OrthoDB" id="5959160at2759"/>
<dbReference type="InterPro" id="IPR036465">
    <property type="entry name" value="vWFA_dom_sf"/>
</dbReference>
<accession>A0A7M5TW67</accession>
<feature type="domain" description="VWFA" evidence="2">
    <location>
        <begin position="79"/>
        <end position="330"/>
    </location>
</feature>
<dbReference type="GeneID" id="136817893"/>
<reference evidence="3" key="1">
    <citation type="submission" date="2021-01" db="UniProtKB">
        <authorList>
            <consortium name="EnsemblMetazoa"/>
        </authorList>
    </citation>
    <scope>IDENTIFICATION</scope>
</reference>
<sequence length="436" mass="48355">MDPSNAHSAVVMSENNAHAPPHDQSNAAAAPVVQELTLSCESEYKDYKYNEKVDIWSLISLKAPAEPEDENEEKRPPVDLVAVIDKSGSMTGQKLNPVKKTLEFVLTQLKDKDRLSVVTYDTQVYLDFPLRKMDKDGKEFAAKKVEAIRDGSTTNLSGGLLKGLCQMIERKEKNEVASVLLFTDGLANAGITNAEGIVAAMKDPTRFSGVAPQPQLQFQQNILPQQPAPHQGWLRNVFGGRGNQNAAPQPQMQVQQMEVDPPASLPPVESSPEKKSTDATVYTFGFGDDHDPNMLTKISDAGNGMYYYIENEDKIAESFAHCLGGLMSTVGQGIQLHVNLEQGVTIKNVHTVKPFQKISDQSVKIDIGRKTRYRSRTNIRCSPSALQFNSTTHFESTSGLFQRVDQPTWIETIRSFSTQARNDRRTRRGACAQRSW</sequence>
<dbReference type="PROSITE" id="PS50234">
    <property type="entry name" value="VWFA"/>
    <property type="match status" value="1"/>
</dbReference>
<dbReference type="Pfam" id="PF00092">
    <property type="entry name" value="VWA"/>
    <property type="match status" value="1"/>
</dbReference>
<protein>
    <recommendedName>
        <fullName evidence="2">VWFA domain-containing protein</fullName>
    </recommendedName>
</protein>
<dbReference type="PANTHER" id="PTHR10579:SF43">
    <property type="entry name" value="ZINC FINGER (C3HC4-TYPE RING FINGER) FAMILY PROTEIN"/>
    <property type="match status" value="1"/>
</dbReference>
<dbReference type="EnsemblMetazoa" id="CLYHEMT002834.1">
    <property type="protein sequence ID" value="CLYHEMP002834.1"/>
    <property type="gene ID" value="CLYHEMG002834"/>
</dbReference>
<proteinExistence type="predicted"/>
<dbReference type="AlphaFoldDB" id="A0A7M5TW67"/>
<dbReference type="InterPro" id="IPR051266">
    <property type="entry name" value="CLCR"/>
</dbReference>
<dbReference type="SUPFAM" id="SSF53300">
    <property type="entry name" value="vWA-like"/>
    <property type="match status" value="1"/>
</dbReference>
<feature type="region of interest" description="Disordered" evidence="1">
    <location>
        <begin position="1"/>
        <end position="30"/>
    </location>
</feature>
<evidence type="ECO:0000256" key="1">
    <source>
        <dbReference type="SAM" id="MobiDB-lite"/>
    </source>
</evidence>
<organism evidence="3 4">
    <name type="scientific">Clytia hemisphaerica</name>
    <dbReference type="NCBI Taxonomy" id="252671"/>
    <lineage>
        <taxon>Eukaryota</taxon>
        <taxon>Metazoa</taxon>
        <taxon>Cnidaria</taxon>
        <taxon>Hydrozoa</taxon>
        <taxon>Hydroidolina</taxon>
        <taxon>Leptothecata</taxon>
        <taxon>Obeliida</taxon>
        <taxon>Clytiidae</taxon>
        <taxon>Clytia</taxon>
    </lineage>
</organism>
<dbReference type="Pfam" id="PF13768">
    <property type="entry name" value="VWA_3"/>
    <property type="match status" value="1"/>
</dbReference>
<name>A0A7M5TW67_9CNID</name>
<dbReference type="SMART" id="SM00327">
    <property type="entry name" value="VWA"/>
    <property type="match status" value="1"/>
</dbReference>